<keyword evidence="8" id="KW-1185">Reference proteome</keyword>
<dbReference type="GeneTree" id="ENSGT00390000011669"/>
<reference evidence="7 8" key="1">
    <citation type="journal article" date="2019" name="Proc. Natl. Acad. Sci. U.S.A.">
        <title>Regulatory changes in pterin and carotenoid genes underlie balanced color polymorphisms in the wall lizard.</title>
        <authorList>
            <person name="Andrade P."/>
            <person name="Pinho C."/>
            <person name="Perez I de Lanuza G."/>
            <person name="Afonso S."/>
            <person name="Brejcha J."/>
            <person name="Rubin C.J."/>
            <person name="Wallerman O."/>
            <person name="Pereira P."/>
            <person name="Sabatino S.J."/>
            <person name="Bellati A."/>
            <person name="Pellitteri-Rosa D."/>
            <person name="Bosakova Z."/>
            <person name="Bunikis I."/>
            <person name="Carretero M.A."/>
            <person name="Feiner N."/>
            <person name="Marsik P."/>
            <person name="Pauperio F."/>
            <person name="Salvi D."/>
            <person name="Soler L."/>
            <person name="While G.M."/>
            <person name="Uller T."/>
            <person name="Font E."/>
            <person name="Andersson L."/>
            <person name="Carneiro M."/>
        </authorList>
    </citation>
    <scope>NUCLEOTIDE SEQUENCE</scope>
</reference>
<dbReference type="GO" id="GO:2000042">
    <property type="term" value="P:negative regulation of double-strand break repair via homologous recombination"/>
    <property type="evidence" value="ECO:0007669"/>
    <property type="project" value="Ensembl"/>
</dbReference>
<dbReference type="PANTHER" id="PTHR11070:SF30">
    <property type="entry name" value="F-BOX DNA HELICASE 1"/>
    <property type="match status" value="1"/>
</dbReference>
<keyword evidence="1" id="KW-0547">Nucleotide-binding</keyword>
<keyword evidence="2" id="KW-0378">Hydrolase</keyword>
<evidence type="ECO:0000256" key="4">
    <source>
        <dbReference type="ARBA" id="ARBA00022840"/>
    </source>
</evidence>
<dbReference type="CTD" id="84893"/>
<dbReference type="InterPro" id="IPR027417">
    <property type="entry name" value="P-loop_NTPase"/>
</dbReference>
<dbReference type="InterPro" id="IPR036047">
    <property type="entry name" value="F-box-like_dom_sf"/>
</dbReference>
<dbReference type="Proteomes" id="UP000472272">
    <property type="component" value="Chromosome 10"/>
</dbReference>
<dbReference type="Gene3D" id="3.40.50.300">
    <property type="entry name" value="P-loop containing nucleotide triphosphate hydrolases"/>
    <property type="match status" value="2"/>
</dbReference>
<dbReference type="GO" id="GO:1902231">
    <property type="term" value="P:positive regulation of intrinsic apoptotic signaling pathway in response to DNA damage"/>
    <property type="evidence" value="ECO:0007669"/>
    <property type="project" value="Ensembl"/>
</dbReference>
<dbReference type="SMART" id="SM00256">
    <property type="entry name" value="FBOX"/>
    <property type="match status" value="1"/>
</dbReference>
<dbReference type="AlphaFoldDB" id="A0A670JBW6"/>
<keyword evidence="4" id="KW-0067">ATP-binding</keyword>
<proteinExistence type="predicted"/>
<dbReference type="SUPFAM" id="SSF81383">
    <property type="entry name" value="F-box domain"/>
    <property type="match status" value="1"/>
</dbReference>
<dbReference type="OMA" id="CERCVWT"/>
<dbReference type="InterPro" id="IPR000212">
    <property type="entry name" value="DNA_helicase_UvrD/REP"/>
</dbReference>
<evidence type="ECO:0000256" key="1">
    <source>
        <dbReference type="ARBA" id="ARBA00022741"/>
    </source>
</evidence>
<dbReference type="GO" id="GO:0005634">
    <property type="term" value="C:nucleus"/>
    <property type="evidence" value="ECO:0007669"/>
    <property type="project" value="Ensembl"/>
</dbReference>
<dbReference type="PANTHER" id="PTHR11070">
    <property type="entry name" value="UVRD / RECB / PCRA DNA HELICASE FAMILY MEMBER"/>
    <property type="match status" value="1"/>
</dbReference>
<dbReference type="GO" id="GO:0000785">
    <property type="term" value="C:chromatin"/>
    <property type="evidence" value="ECO:0007669"/>
    <property type="project" value="Ensembl"/>
</dbReference>
<dbReference type="KEGG" id="pmua:114605112"/>
<evidence type="ECO:0000256" key="2">
    <source>
        <dbReference type="ARBA" id="ARBA00022801"/>
    </source>
</evidence>
<dbReference type="RefSeq" id="XP_028601781.1">
    <property type="nucleotide sequence ID" value="XM_028745948.1"/>
</dbReference>
<dbReference type="OrthoDB" id="1470711at2759"/>
<dbReference type="GO" id="GO:0016787">
    <property type="term" value="F:hydrolase activity"/>
    <property type="evidence" value="ECO:0007669"/>
    <property type="project" value="UniProtKB-KW"/>
</dbReference>
<dbReference type="GO" id="GO:0019005">
    <property type="term" value="C:SCF ubiquitin ligase complex"/>
    <property type="evidence" value="ECO:0007669"/>
    <property type="project" value="Ensembl"/>
</dbReference>
<evidence type="ECO:0000313" key="7">
    <source>
        <dbReference type="Ensembl" id="ENSPMRP00000021943.1"/>
    </source>
</evidence>
<sequence length="1036" mass="116666">MRRHKQLRLTSCECEALTQSPEGASSLTQPLGWRRGSQDVHRGLYPTYRTKKHPRVSVRGVGHQSSITDYFRSKPQPPRCAAVVAKDIECKREVDFPESFFAHDDFLDPEDSCSVVGDGGDPALMASRKRPHFPESPNNLGVGSDQWDQDEKPSLGQRSEQPWADASLKPDANDLEIDPLPDACFGLLGTPCWEVPRGNIEQLPDEVLHEIFALVPAAHLFQSLTLVSHRWHRIISDPQFVPWKKLYYKYLKSEAQAQLIVKAILQCYDLTPKQSHFPLGFLRCVASAKSRRCWDPRAIRQCLTNHSLFPKAEACLGSWLPELSSPNAGPPYIWAIFATIVLISGGVSDVQELVASVRRPSSSLSLVDVMEVLYCMATVLFAMRDKKIHISNRLHYSIFYCLYLLENSNNGTTFVEPEWGSSGYERGPQFSNPDTRLTCEQQNILNHAIAPREVMKIIAFAGTGKTSTLIRYAEKWSKLRFLYLAFNRTIADQAAQRFPPNVTCKTVHSLAFKEVGKNYKKKLNAGSLSSYCVSFVLRNREGQSLYIRAKTVIETLSAFFASADESICMEHTPLWCKNNQGQLVLVQEAEKRIIVNEAKQIWENMKKLGPVREMAYKMTHDGYLKLWQLQKPSLSHYDAIFVDEAQDCTPAIMDIVLSQSCGAILVGDPHQQIYSFRGAVNALAEVSHTHMFYLTKSFRFGSEIAYVAATLLDVLKKVRKQTLVGGSQDGDITGTDVTGKVTRLSRCNQTVFEDAVKLTNGEPPDKIHILGGLKAFGLEKIHDIWKLLHPELKLEVTDPFIKKWVDKGFAGLKDYAAKSEDKQLEMKIAIVEKYKDRIPELVERISQCHVPIPEIADHVLGTVHKAKGLEFDTVQVADDFTSSISLTVMQQAFERIPILRTNATSEDEWNLLYVAVTRAKRRLIVPKLLTQIITLAGEHYFQPVLTSEVCKEAEIRCSGQGCHNVISRDTVLTMKKMPFVYSDGTKEPDGYLCDTCVQQRLALTWLTIGFRAAQAADGDDEISEVPETINILFERF</sequence>
<accession>A0A670JBW6</accession>
<dbReference type="GO" id="GO:0006308">
    <property type="term" value="P:DNA catabolic process"/>
    <property type="evidence" value="ECO:0007669"/>
    <property type="project" value="Ensembl"/>
</dbReference>
<dbReference type="SUPFAM" id="SSF52540">
    <property type="entry name" value="P-loop containing nucleoside triphosphate hydrolases"/>
    <property type="match status" value="1"/>
</dbReference>
<evidence type="ECO:0000256" key="5">
    <source>
        <dbReference type="SAM" id="MobiDB-lite"/>
    </source>
</evidence>
<feature type="domain" description="F-box" evidence="6">
    <location>
        <begin position="197"/>
        <end position="246"/>
    </location>
</feature>
<dbReference type="Pfam" id="PF12937">
    <property type="entry name" value="F-box-like"/>
    <property type="match status" value="1"/>
</dbReference>
<dbReference type="Pfam" id="PF13361">
    <property type="entry name" value="UvrD_C"/>
    <property type="match status" value="1"/>
</dbReference>
<reference evidence="7" key="3">
    <citation type="submission" date="2025-09" db="UniProtKB">
        <authorList>
            <consortium name="Ensembl"/>
        </authorList>
    </citation>
    <scope>IDENTIFICATION</scope>
</reference>
<dbReference type="Gene3D" id="1.20.1280.50">
    <property type="match status" value="1"/>
</dbReference>
<evidence type="ECO:0000259" key="6">
    <source>
        <dbReference type="PROSITE" id="PS50181"/>
    </source>
</evidence>
<evidence type="ECO:0000256" key="3">
    <source>
        <dbReference type="ARBA" id="ARBA00022806"/>
    </source>
</evidence>
<protein>
    <submittedName>
        <fullName evidence="7">F-box DNA helicase 1</fullName>
    </submittedName>
</protein>
<dbReference type="GO" id="GO:0003697">
    <property type="term" value="F:single-stranded DNA binding"/>
    <property type="evidence" value="ECO:0007669"/>
    <property type="project" value="Ensembl"/>
</dbReference>
<dbReference type="GO" id="GO:0031297">
    <property type="term" value="P:replication fork processing"/>
    <property type="evidence" value="ECO:0007669"/>
    <property type="project" value="Ensembl"/>
</dbReference>
<dbReference type="PROSITE" id="PS50181">
    <property type="entry name" value="FBOX"/>
    <property type="match status" value="1"/>
</dbReference>
<dbReference type="GO" id="GO:0015616">
    <property type="term" value="F:DNA translocase activity"/>
    <property type="evidence" value="ECO:0007669"/>
    <property type="project" value="Ensembl"/>
</dbReference>
<dbReference type="InterPro" id="IPR001810">
    <property type="entry name" value="F-box_dom"/>
</dbReference>
<dbReference type="InterPro" id="IPR014017">
    <property type="entry name" value="DNA_helicase_UvrD-like_C"/>
</dbReference>
<dbReference type="Pfam" id="PF13245">
    <property type="entry name" value="AAA_19"/>
    <property type="match status" value="1"/>
</dbReference>
<feature type="region of interest" description="Disordered" evidence="5">
    <location>
        <begin position="124"/>
        <end position="171"/>
    </location>
</feature>
<reference evidence="7" key="2">
    <citation type="submission" date="2025-08" db="UniProtKB">
        <authorList>
            <consortium name="Ensembl"/>
        </authorList>
    </citation>
    <scope>IDENTIFICATION</scope>
</reference>
<dbReference type="CDD" id="cd18786">
    <property type="entry name" value="SF1_C"/>
    <property type="match status" value="1"/>
</dbReference>
<dbReference type="GO" id="GO:0003690">
    <property type="term" value="F:double-stranded DNA binding"/>
    <property type="evidence" value="ECO:0007669"/>
    <property type="project" value="Ensembl"/>
</dbReference>
<dbReference type="GO" id="GO:0016567">
    <property type="term" value="P:protein ubiquitination"/>
    <property type="evidence" value="ECO:0007669"/>
    <property type="project" value="Ensembl"/>
</dbReference>
<dbReference type="Ensembl" id="ENSPMRT00000023304.1">
    <property type="protein sequence ID" value="ENSPMRP00000021943.1"/>
    <property type="gene ID" value="ENSPMRG00000014268.1"/>
</dbReference>
<keyword evidence="3" id="KW-0347">Helicase</keyword>
<dbReference type="GO" id="GO:0005524">
    <property type="term" value="F:ATP binding"/>
    <property type="evidence" value="ECO:0007669"/>
    <property type="project" value="UniProtKB-KW"/>
</dbReference>
<name>A0A670JBW6_PODMU</name>
<gene>
    <name evidence="7" type="primary">FBH1</name>
</gene>
<dbReference type="GO" id="GO:0043138">
    <property type="term" value="F:3'-5' DNA helicase activity"/>
    <property type="evidence" value="ECO:0007669"/>
    <property type="project" value="Ensembl"/>
</dbReference>
<evidence type="ECO:0000313" key="8">
    <source>
        <dbReference type="Proteomes" id="UP000472272"/>
    </source>
</evidence>
<dbReference type="GO" id="GO:0072429">
    <property type="term" value="P:response to intra-S DNA damage checkpoint signaling"/>
    <property type="evidence" value="ECO:0007669"/>
    <property type="project" value="Ensembl"/>
</dbReference>
<organism evidence="7 8">
    <name type="scientific">Podarcis muralis</name>
    <name type="common">Wall lizard</name>
    <name type="synonym">Lacerta muralis</name>
    <dbReference type="NCBI Taxonomy" id="64176"/>
    <lineage>
        <taxon>Eukaryota</taxon>
        <taxon>Metazoa</taxon>
        <taxon>Chordata</taxon>
        <taxon>Craniata</taxon>
        <taxon>Vertebrata</taxon>
        <taxon>Euteleostomi</taxon>
        <taxon>Lepidosauria</taxon>
        <taxon>Squamata</taxon>
        <taxon>Bifurcata</taxon>
        <taxon>Unidentata</taxon>
        <taxon>Episquamata</taxon>
        <taxon>Laterata</taxon>
        <taxon>Lacertibaenia</taxon>
        <taxon>Lacertidae</taxon>
        <taxon>Podarcis</taxon>
    </lineage>
</organism>
<dbReference type="GeneID" id="114605112"/>
<dbReference type="GO" id="GO:0000724">
    <property type="term" value="P:double-strand break repair via homologous recombination"/>
    <property type="evidence" value="ECO:0007669"/>
    <property type="project" value="TreeGrafter"/>
</dbReference>